<evidence type="ECO:0000256" key="1">
    <source>
        <dbReference type="SAM" id="MobiDB-lite"/>
    </source>
</evidence>
<name>A0A8S0VHJ7_OLEEU</name>
<feature type="compositionally biased region" description="Polar residues" evidence="1">
    <location>
        <begin position="53"/>
        <end position="62"/>
    </location>
</feature>
<evidence type="ECO:0000313" key="2">
    <source>
        <dbReference type="EMBL" id="CAA3033093.1"/>
    </source>
</evidence>
<dbReference type="AlphaFoldDB" id="A0A8S0VHJ7"/>
<protein>
    <submittedName>
        <fullName evidence="2">Uncharacterized protein</fullName>
    </submittedName>
</protein>
<sequence>LSFTVRPVTTSYQRNVSITTAKPLHHRASRATEQLSFTVWPVTTSYQRNVSITTTKPRSATNYAKPPHHQAVRAKPVNRALQRL</sequence>
<gene>
    <name evidence="2" type="ORF">OLEA9_A086227</name>
</gene>
<accession>A0A8S0VHJ7</accession>
<keyword evidence="3" id="KW-1185">Reference proteome</keyword>
<proteinExistence type="predicted"/>
<dbReference type="Gramene" id="OE9A086227T1">
    <property type="protein sequence ID" value="OE9A086227C1"/>
    <property type="gene ID" value="OE9A086227"/>
</dbReference>
<dbReference type="EMBL" id="CACTIH010009832">
    <property type="protein sequence ID" value="CAA3033093.1"/>
    <property type="molecule type" value="Genomic_DNA"/>
</dbReference>
<feature type="non-terminal residue" evidence="2">
    <location>
        <position position="1"/>
    </location>
</feature>
<dbReference type="Proteomes" id="UP000594638">
    <property type="component" value="Unassembled WGS sequence"/>
</dbReference>
<organism evidence="2 3">
    <name type="scientific">Olea europaea subsp. europaea</name>
    <dbReference type="NCBI Taxonomy" id="158383"/>
    <lineage>
        <taxon>Eukaryota</taxon>
        <taxon>Viridiplantae</taxon>
        <taxon>Streptophyta</taxon>
        <taxon>Embryophyta</taxon>
        <taxon>Tracheophyta</taxon>
        <taxon>Spermatophyta</taxon>
        <taxon>Magnoliopsida</taxon>
        <taxon>eudicotyledons</taxon>
        <taxon>Gunneridae</taxon>
        <taxon>Pentapetalae</taxon>
        <taxon>asterids</taxon>
        <taxon>lamiids</taxon>
        <taxon>Lamiales</taxon>
        <taxon>Oleaceae</taxon>
        <taxon>Oleeae</taxon>
        <taxon>Olea</taxon>
    </lineage>
</organism>
<feature type="region of interest" description="Disordered" evidence="1">
    <location>
        <begin position="53"/>
        <end position="84"/>
    </location>
</feature>
<reference evidence="2 3" key="1">
    <citation type="submission" date="2019-12" db="EMBL/GenBank/DDBJ databases">
        <authorList>
            <person name="Alioto T."/>
            <person name="Alioto T."/>
            <person name="Gomez Garrido J."/>
        </authorList>
    </citation>
    <scope>NUCLEOTIDE SEQUENCE [LARGE SCALE GENOMIC DNA]</scope>
</reference>
<evidence type="ECO:0000313" key="3">
    <source>
        <dbReference type="Proteomes" id="UP000594638"/>
    </source>
</evidence>
<comment type="caution">
    <text evidence="2">The sequence shown here is derived from an EMBL/GenBank/DDBJ whole genome shotgun (WGS) entry which is preliminary data.</text>
</comment>